<dbReference type="Proteomes" id="UP000009168">
    <property type="component" value="Unassembled WGS sequence"/>
</dbReference>
<dbReference type="Pfam" id="PF02466">
    <property type="entry name" value="Tim17"/>
    <property type="match status" value="1"/>
</dbReference>
<keyword evidence="1" id="KW-0812">Transmembrane</keyword>
<dbReference type="HOGENOM" id="CLU_1664088_0_0_1"/>
<accession>Q22KC8</accession>
<dbReference type="InParanoid" id="Q22KC8"/>
<protein>
    <submittedName>
        <fullName evidence="1">Transmembrane protein, putative</fullName>
    </submittedName>
</protein>
<evidence type="ECO:0000313" key="2">
    <source>
        <dbReference type="Proteomes" id="UP000009168"/>
    </source>
</evidence>
<organism evidence="1 2">
    <name type="scientific">Tetrahymena thermophila (strain SB210)</name>
    <dbReference type="NCBI Taxonomy" id="312017"/>
    <lineage>
        <taxon>Eukaryota</taxon>
        <taxon>Sar</taxon>
        <taxon>Alveolata</taxon>
        <taxon>Ciliophora</taxon>
        <taxon>Intramacronucleata</taxon>
        <taxon>Oligohymenophorea</taxon>
        <taxon>Hymenostomatida</taxon>
        <taxon>Tetrahymenina</taxon>
        <taxon>Tetrahymenidae</taxon>
        <taxon>Tetrahymena</taxon>
    </lineage>
</organism>
<dbReference type="OMA" id="MNMFLED"/>
<reference evidence="2" key="1">
    <citation type="journal article" date="2006" name="PLoS Biol.">
        <title>Macronuclear genome sequence of the ciliate Tetrahymena thermophila, a model eukaryote.</title>
        <authorList>
            <person name="Eisen J.A."/>
            <person name="Coyne R.S."/>
            <person name="Wu M."/>
            <person name="Wu D."/>
            <person name="Thiagarajan M."/>
            <person name="Wortman J.R."/>
            <person name="Badger J.H."/>
            <person name="Ren Q."/>
            <person name="Amedeo P."/>
            <person name="Jones K.M."/>
            <person name="Tallon L.J."/>
            <person name="Delcher A.L."/>
            <person name="Salzberg S.L."/>
            <person name="Silva J.C."/>
            <person name="Haas B.J."/>
            <person name="Majoros W.H."/>
            <person name="Farzad M."/>
            <person name="Carlton J.M."/>
            <person name="Smith R.K. Jr."/>
            <person name="Garg J."/>
            <person name="Pearlman R.E."/>
            <person name="Karrer K.M."/>
            <person name="Sun L."/>
            <person name="Manning G."/>
            <person name="Elde N.C."/>
            <person name="Turkewitz A.P."/>
            <person name="Asai D.J."/>
            <person name="Wilkes D.E."/>
            <person name="Wang Y."/>
            <person name="Cai H."/>
            <person name="Collins K."/>
            <person name="Stewart B.A."/>
            <person name="Lee S.R."/>
            <person name="Wilamowska K."/>
            <person name="Weinberg Z."/>
            <person name="Ruzzo W.L."/>
            <person name="Wloga D."/>
            <person name="Gaertig J."/>
            <person name="Frankel J."/>
            <person name="Tsao C.-C."/>
            <person name="Gorovsky M.A."/>
            <person name="Keeling P.J."/>
            <person name="Waller R.F."/>
            <person name="Patron N.J."/>
            <person name="Cherry J.M."/>
            <person name="Stover N.A."/>
            <person name="Krieger C.J."/>
            <person name="del Toro C."/>
            <person name="Ryder H.F."/>
            <person name="Williamson S.C."/>
            <person name="Barbeau R.A."/>
            <person name="Hamilton E.P."/>
            <person name="Orias E."/>
        </authorList>
    </citation>
    <scope>NUCLEOTIDE SEQUENCE [LARGE SCALE GENOMIC DNA]</scope>
    <source>
        <strain evidence="2">SB210</strain>
    </source>
</reference>
<dbReference type="OrthoDB" id="159299at2759"/>
<name>Q22KC8_TETTS</name>
<dbReference type="GeneID" id="7824693"/>
<keyword evidence="1" id="KW-0472">Membrane</keyword>
<evidence type="ECO:0000313" key="1">
    <source>
        <dbReference type="EMBL" id="EAR85871.2"/>
    </source>
</evidence>
<dbReference type="eggNOG" id="ENOG502SQH6">
    <property type="taxonomic scope" value="Eukaryota"/>
</dbReference>
<dbReference type="KEGG" id="tet:TTHERM_00313530"/>
<dbReference type="RefSeq" id="XP_001033534.2">
    <property type="nucleotide sequence ID" value="XM_001033534.3"/>
</dbReference>
<dbReference type="AlphaFoldDB" id="Q22KC8"/>
<proteinExistence type="predicted"/>
<sequence length="176" mass="19233">MSDQDTFVIEDSKKHHKKSAHAHDDFEKYSGYNFGSDLCFTVGISYLLASSVGLVKGFVEGFPTNFSLPKKLLLNNFFNSLGKNQSTFGQKAAGAGFLYYGIGTGMNFFFEDQFEDLTDFQKNLTIGSITGLIFTTGSGGLGFLRGTLGGAAIIGGLSLFTDYLHSKQYLSFQVKF</sequence>
<dbReference type="EMBL" id="GG662498">
    <property type="protein sequence ID" value="EAR85871.2"/>
    <property type="molecule type" value="Genomic_DNA"/>
</dbReference>
<keyword evidence="2" id="KW-1185">Reference proteome</keyword>
<gene>
    <name evidence="1" type="ORF">TTHERM_00313530</name>
</gene>